<sequence length="356" mass="39897">MLYNAKRVVALRQEMQRLKVDAFLVTDRANIKYISGFTGDDGILLVTENQQYIITDSRFEQQVKTDNPEWSFCNTRDYLGSALKIAAQKHLVAMAFESNIDYASYDFLDENAVCDIVPFTGVIERLRSFKDDDEVALLKQSCILAGKGYQYILDTIHPGQTEAQVATELDYFMKMNGASQWSFETIVASGERTTWPHGTFTNKKLSDGDLITLDFGYYYQDYTSDVTRTFSLGKQVNAQVKDIYETVLEANQRTIAAIKPGITGRELDAIGREYIAQKGYGEYFNHGMGHGIGLSIHELPNVGRSYADQMMPGQVVTIEPGIYVPGVGGVRIEDDILITPTGHENLTPFSKAYTEV</sequence>
<dbReference type="KEGG" id="lsw:GTO87_04070"/>
<dbReference type="PANTHER" id="PTHR46112">
    <property type="entry name" value="AMINOPEPTIDASE"/>
    <property type="match status" value="1"/>
</dbReference>
<feature type="domain" description="Peptidase M24" evidence="4">
    <location>
        <begin position="137"/>
        <end position="339"/>
    </location>
</feature>
<dbReference type="InterPro" id="IPR000587">
    <property type="entry name" value="Creatinase_N"/>
</dbReference>
<dbReference type="Pfam" id="PF00557">
    <property type="entry name" value="Peptidase_M24"/>
    <property type="match status" value="1"/>
</dbReference>
<accession>A0A7H9EJG5</accession>
<evidence type="ECO:0000313" key="6">
    <source>
        <dbReference type="EMBL" id="QLL77848.1"/>
    </source>
</evidence>
<name>A0A7H9EJG5_9LACO</name>
<organism evidence="6 7">
    <name type="scientific">Ligilactobacillus saerimneri</name>
    <dbReference type="NCBI Taxonomy" id="228229"/>
    <lineage>
        <taxon>Bacteria</taxon>
        <taxon>Bacillati</taxon>
        <taxon>Bacillota</taxon>
        <taxon>Bacilli</taxon>
        <taxon>Lactobacillales</taxon>
        <taxon>Lactobacillaceae</taxon>
        <taxon>Ligilactobacillus</taxon>
    </lineage>
</organism>
<dbReference type="InterPro" id="IPR050659">
    <property type="entry name" value="Peptidase_M24B"/>
</dbReference>
<dbReference type="RefSeq" id="WP_180849599.1">
    <property type="nucleotide sequence ID" value="NZ_CP047418.1"/>
</dbReference>
<dbReference type="Gene3D" id="3.40.350.10">
    <property type="entry name" value="Creatinase/prolidase N-terminal domain"/>
    <property type="match status" value="1"/>
</dbReference>
<dbReference type="GO" id="GO:0016787">
    <property type="term" value="F:hydrolase activity"/>
    <property type="evidence" value="ECO:0007669"/>
    <property type="project" value="UniProtKB-KW"/>
</dbReference>
<dbReference type="InterPro" id="IPR029149">
    <property type="entry name" value="Creatin/AminoP/Spt16_N"/>
</dbReference>
<reference evidence="6 7" key="1">
    <citation type="submission" date="2020-01" db="EMBL/GenBank/DDBJ databases">
        <title>Complete and circular genome sequences of six lactobacillus isolates from horses.</title>
        <authorList>
            <person name="Hassan H.M."/>
        </authorList>
    </citation>
    <scope>NUCLEOTIDE SEQUENCE [LARGE SCALE GENOMIC DNA]</scope>
    <source>
        <strain evidence="6 7">1A</strain>
    </source>
</reference>
<dbReference type="SUPFAM" id="SSF53092">
    <property type="entry name" value="Creatinase/prolidase N-terminal domain"/>
    <property type="match status" value="1"/>
</dbReference>
<feature type="domain" description="Creatinase N-terminal" evidence="5">
    <location>
        <begin position="7"/>
        <end position="128"/>
    </location>
</feature>
<evidence type="ECO:0000256" key="3">
    <source>
        <dbReference type="RuleBase" id="RU000590"/>
    </source>
</evidence>
<dbReference type="AlphaFoldDB" id="A0A7H9EJG5"/>
<dbReference type="SUPFAM" id="SSF55920">
    <property type="entry name" value="Creatinase/aminopeptidase"/>
    <property type="match status" value="1"/>
</dbReference>
<evidence type="ECO:0000256" key="2">
    <source>
        <dbReference type="ARBA" id="ARBA00022801"/>
    </source>
</evidence>
<evidence type="ECO:0000259" key="4">
    <source>
        <dbReference type="Pfam" id="PF00557"/>
    </source>
</evidence>
<dbReference type="InterPro" id="IPR001131">
    <property type="entry name" value="Peptidase_M24B_aminopep-P_CS"/>
</dbReference>
<dbReference type="GO" id="GO:0046872">
    <property type="term" value="F:metal ion binding"/>
    <property type="evidence" value="ECO:0007669"/>
    <property type="project" value="UniProtKB-KW"/>
</dbReference>
<dbReference type="InterPro" id="IPR036005">
    <property type="entry name" value="Creatinase/aminopeptidase-like"/>
</dbReference>
<dbReference type="CDD" id="cd01092">
    <property type="entry name" value="APP-like"/>
    <property type="match status" value="1"/>
</dbReference>
<gene>
    <name evidence="6" type="ORF">GTO87_04070</name>
</gene>
<dbReference type="Proteomes" id="UP000510886">
    <property type="component" value="Chromosome"/>
</dbReference>
<dbReference type="EMBL" id="CP047418">
    <property type="protein sequence ID" value="QLL77848.1"/>
    <property type="molecule type" value="Genomic_DNA"/>
</dbReference>
<dbReference type="PROSITE" id="PS00491">
    <property type="entry name" value="PROLINE_PEPTIDASE"/>
    <property type="match status" value="1"/>
</dbReference>
<dbReference type="PANTHER" id="PTHR46112:SF3">
    <property type="entry name" value="AMINOPEPTIDASE YPDF"/>
    <property type="match status" value="1"/>
</dbReference>
<dbReference type="InterPro" id="IPR000994">
    <property type="entry name" value="Pept_M24"/>
</dbReference>
<evidence type="ECO:0000259" key="5">
    <source>
        <dbReference type="Pfam" id="PF01321"/>
    </source>
</evidence>
<evidence type="ECO:0000313" key="7">
    <source>
        <dbReference type="Proteomes" id="UP000510886"/>
    </source>
</evidence>
<evidence type="ECO:0000256" key="1">
    <source>
        <dbReference type="ARBA" id="ARBA00022723"/>
    </source>
</evidence>
<keyword evidence="1 3" id="KW-0479">Metal-binding</keyword>
<dbReference type="Pfam" id="PF01321">
    <property type="entry name" value="Creatinase_N"/>
    <property type="match status" value="1"/>
</dbReference>
<comment type="similarity">
    <text evidence="3">Belongs to the peptidase M24B family.</text>
</comment>
<dbReference type="Gene3D" id="3.90.230.10">
    <property type="entry name" value="Creatinase/methionine aminopeptidase superfamily"/>
    <property type="match status" value="1"/>
</dbReference>
<proteinExistence type="inferred from homology"/>
<keyword evidence="2" id="KW-0378">Hydrolase</keyword>
<protein>
    <submittedName>
        <fullName evidence="6">M24 family metallopeptidase</fullName>
    </submittedName>
</protein>